<evidence type="ECO:0000313" key="4">
    <source>
        <dbReference type="EMBL" id="SZX75547.1"/>
    </source>
</evidence>
<organism evidence="4 5">
    <name type="scientific">Tetradesmus obliquus</name>
    <name type="common">Green alga</name>
    <name type="synonym">Acutodesmus obliquus</name>
    <dbReference type="NCBI Taxonomy" id="3088"/>
    <lineage>
        <taxon>Eukaryota</taxon>
        <taxon>Viridiplantae</taxon>
        <taxon>Chlorophyta</taxon>
        <taxon>core chlorophytes</taxon>
        <taxon>Chlorophyceae</taxon>
        <taxon>CS clade</taxon>
        <taxon>Sphaeropleales</taxon>
        <taxon>Scenedesmaceae</taxon>
        <taxon>Tetradesmus</taxon>
    </lineage>
</organism>
<dbReference type="Gene3D" id="3.40.50.720">
    <property type="entry name" value="NAD(P)-binding Rossmann-like Domain"/>
    <property type="match status" value="1"/>
</dbReference>
<evidence type="ECO:0000256" key="3">
    <source>
        <dbReference type="SAM" id="MobiDB-lite"/>
    </source>
</evidence>
<evidence type="ECO:0008006" key="6">
    <source>
        <dbReference type="Google" id="ProtNLM"/>
    </source>
</evidence>
<accession>A0A383WD53</accession>
<dbReference type="EMBL" id="FNXT01001235">
    <property type="protein sequence ID" value="SZX75547.1"/>
    <property type="molecule type" value="Genomic_DNA"/>
</dbReference>
<dbReference type="Proteomes" id="UP000256970">
    <property type="component" value="Unassembled WGS sequence"/>
</dbReference>
<evidence type="ECO:0000313" key="5">
    <source>
        <dbReference type="Proteomes" id="UP000256970"/>
    </source>
</evidence>
<reference evidence="4 5" key="1">
    <citation type="submission" date="2016-10" db="EMBL/GenBank/DDBJ databases">
        <authorList>
            <person name="Cai Z."/>
        </authorList>
    </citation>
    <scope>NUCLEOTIDE SEQUENCE [LARGE SCALE GENOMIC DNA]</scope>
</reference>
<dbReference type="InterPro" id="IPR036291">
    <property type="entry name" value="NAD(P)-bd_dom_sf"/>
</dbReference>
<evidence type="ECO:0000256" key="1">
    <source>
        <dbReference type="ARBA" id="ARBA00007637"/>
    </source>
</evidence>
<sequence length="394" mass="42815">MANQSLFIFGLGYTSTGIARQAQARDISVVSTARRVQQFAPLASETHKLLLFDPAGKQQLNEDGMQALQQATYVVTSIPPVAAKLYDPVLQAQHRALREAAAAPGCQIRGLGYLSSTGKQQQQQQQQQRMVACVYGDWQGAWVDESCEPRTATGRGVVRLEAEAAWAALAQQLQLPLTIFRLGGIYGPRRSVLHNLQTQAKPNRSAARRGEQRFTSRCHVADVVQAVLADMQRRRLVSSTTLPAGTCEPHLQQQQQQQEEGGQGFTWPGLQVGSRYVDVINVVDDEPAPRGDVEQYALQLLGGSQAGGLPEDRSSSSSANQEPQQEQGSSSSSRGSRRAEVLEEKRVRNDRLKAQLGVQLLAPTYREGLAAMHAGSIAPFAAEDLECLFAGGSE</sequence>
<proteinExistence type="inferred from homology"/>
<feature type="region of interest" description="Disordered" evidence="3">
    <location>
        <begin position="242"/>
        <end position="267"/>
    </location>
</feature>
<keyword evidence="5" id="KW-1185">Reference proteome</keyword>
<feature type="compositionally biased region" description="Basic and acidic residues" evidence="3">
    <location>
        <begin position="337"/>
        <end position="346"/>
    </location>
</feature>
<comment type="similarity">
    <text evidence="1">Belongs to the NAD(P)-dependent epimerase/dehydratase family.</text>
</comment>
<feature type="region of interest" description="Disordered" evidence="3">
    <location>
        <begin position="304"/>
        <end position="346"/>
    </location>
</feature>
<dbReference type="PANTHER" id="PTHR43574">
    <property type="entry name" value="EPIMERASE-RELATED"/>
    <property type="match status" value="1"/>
</dbReference>
<name>A0A383WD53_TETOB</name>
<feature type="compositionally biased region" description="Polar residues" evidence="3">
    <location>
        <begin position="315"/>
        <end position="327"/>
    </location>
</feature>
<dbReference type="SUPFAM" id="SSF51735">
    <property type="entry name" value="NAD(P)-binding Rossmann-fold domains"/>
    <property type="match status" value="1"/>
</dbReference>
<evidence type="ECO:0000256" key="2">
    <source>
        <dbReference type="ARBA" id="ARBA00023027"/>
    </source>
</evidence>
<protein>
    <recommendedName>
        <fullName evidence="6">NAD-dependent epimerase/dehydratase domain-containing protein</fullName>
    </recommendedName>
</protein>
<keyword evidence="2" id="KW-0520">NAD</keyword>
<dbReference type="STRING" id="3088.A0A383WD53"/>
<dbReference type="AlphaFoldDB" id="A0A383WD53"/>
<gene>
    <name evidence="4" type="ORF">BQ4739_LOCUS15830</name>
</gene>